<dbReference type="EMBL" id="CADEBD010000337">
    <property type="protein sequence ID" value="CAB3247886.1"/>
    <property type="molecule type" value="Genomic_DNA"/>
</dbReference>
<dbReference type="AlphaFoldDB" id="A0A8S1AMJ1"/>
<sequence length="795" mass="89797">MSSPSNITLLNLSEQLKFELDDKLKKDICFGETLIFGCGHHEGGVEEGSSESEWTCRESTVSESSSHVSLKKEYSPSPIILEDSVVEEEEIEGFHFFFFPDCKKPLPPKDSTDSILIVDGLPQVNVNVKKIEVCTCEKDEKGQCECFIKIPCYCGAKVTAECTCHDQKDICICKPLEPSPVCTCATDAKVCTCQPGIILPECTCDKVEKPCICRHRTFTFPTVVCECKGKPGSTPSSRSSFPSYEEGDYNGAEIMEPQSIKRVPCECQKPEPKQLCYCTKGQECICKTIECVCGVQRTCVCLPTESESIQCKDEPIENKSICSCDKPAVCTCGRTISQCTCFPVKLCKCGDPDNCKCYSVCDCKGVCLCDTKPLITKACICVDSSKVPVTDLVCTCPKKEDNKIRKVRAGKHGYRWCHEVDPHHTYFDYAYDRYDKIEKKESVIENVVIQGLHDEPTQEEVCPVHEIKAPKYVKKVRRPSLDCCSAVGGMSITVECLGEDKDKLLVQVVMHSSKEGAKTGSRLVSILDCNLHTMEENRTEHITKNNLSKERRSYMAICDSGYYNKLTRICGEKYVVKRIYHTFEEAHDFLLEGGNIVLLRYIALTRYRGKIKTDTVMMDGHICQSIYVSHGVSQALVNSTAMFVVKVERHIIEPTGYVHQTLTVLTLRGHIVSHEWADSCYMLHLNPLLEVIPEKDLIEEHAPLRKKWREDLQLLSDYLDFKTVRTSEGGRYMTESGALTGVVRDYLQAILFLRPQDTVRFTRHYFGSVLSALDIPHDDYFDPATRHVRYYYFEE</sequence>
<dbReference type="Proteomes" id="UP000494106">
    <property type="component" value="Unassembled WGS sequence"/>
</dbReference>
<dbReference type="PANTHER" id="PTHR15505">
    <property type="entry name" value="RIIA DOMAIN-CONTAINING PROTEIN 1"/>
    <property type="match status" value="1"/>
</dbReference>
<proteinExistence type="predicted"/>
<protein>
    <recommendedName>
        <fullName evidence="1">Ciliogenesis-associated TTC17-interacting protein N-terminal domain-containing protein</fullName>
    </recommendedName>
</protein>
<dbReference type="OrthoDB" id="6334211at2759"/>
<comment type="caution">
    <text evidence="3">The sequence shown here is derived from an EMBL/GenBank/DDBJ whole genome shotgun (WGS) entry which is preliminary data.</text>
</comment>
<dbReference type="InterPro" id="IPR048777">
    <property type="entry name" value="CATIP_N"/>
</dbReference>
<dbReference type="Pfam" id="PF21772">
    <property type="entry name" value="CATIP_N"/>
    <property type="match status" value="1"/>
</dbReference>
<dbReference type="PANTHER" id="PTHR15505:SF4">
    <property type="entry name" value="RIIA DOMAIN-CONTAINING PROTEIN 1"/>
    <property type="match status" value="1"/>
</dbReference>
<organism evidence="3 5">
    <name type="scientific">Arctia plantaginis</name>
    <name type="common">Wood tiger moth</name>
    <name type="synonym">Phalaena plantaginis</name>
    <dbReference type="NCBI Taxonomy" id="874455"/>
    <lineage>
        <taxon>Eukaryota</taxon>
        <taxon>Metazoa</taxon>
        <taxon>Ecdysozoa</taxon>
        <taxon>Arthropoda</taxon>
        <taxon>Hexapoda</taxon>
        <taxon>Insecta</taxon>
        <taxon>Pterygota</taxon>
        <taxon>Neoptera</taxon>
        <taxon>Endopterygota</taxon>
        <taxon>Lepidoptera</taxon>
        <taxon>Glossata</taxon>
        <taxon>Ditrysia</taxon>
        <taxon>Noctuoidea</taxon>
        <taxon>Erebidae</taxon>
        <taxon>Arctiinae</taxon>
        <taxon>Arctia</taxon>
    </lineage>
</organism>
<evidence type="ECO:0000313" key="4">
    <source>
        <dbReference type="Proteomes" id="UP000494106"/>
    </source>
</evidence>
<dbReference type="Proteomes" id="UP000494256">
    <property type="component" value="Unassembled WGS sequence"/>
</dbReference>
<evidence type="ECO:0000313" key="5">
    <source>
        <dbReference type="Proteomes" id="UP000494256"/>
    </source>
</evidence>
<evidence type="ECO:0000313" key="3">
    <source>
        <dbReference type="EMBL" id="CAB3247886.1"/>
    </source>
</evidence>
<dbReference type="EMBL" id="CADEBC010000135">
    <property type="protein sequence ID" value="CAB3223390.1"/>
    <property type="molecule type" value="Genomic_DNA"/>
</dbReference>
<feature type="domain" description="Ciliogenesis-associated TTC17-interacting protein N-terminal" evidence="1">
    <location>
        <begin position="486"/>
        <end position="673"/>
    </location>
</feature>
<evidence type="ECO:0000313" key="2">
    <source>
        <dbReference type="EMBL" id="CAB3223390.1"/>
    </source>
</evidence>
<reference evidence="4 5" key="1">
    <citation type="submission" date="2020-04" db="EMBL/GenBank/DDBJ databases">
        <authorList>
            <person name="Wallbank WR R."/>
            <person name="Pardo Diaz C."/>
            <person name="Kozak K."/>
            <person name="Martin S."/>
            <person name="Jiggins C."/>
            <person name="Moest M."/>
            <person name="Warren A I."/>
            <person name="Byers J.R.P. K."/>
            <person name="Montejo-Kovacevich G."/>
            <person name="Yen C E."/>
        </authorList>
    </citation>
    <scope>NUCLEOTIDE SEQUENCE [LARGE SCALE GENOMIC DNA]</scope>
</reference>
<accession>A0A8S1AMJ1</accession>
<name>A0A8S1AMJ1_ARCPL</name>
<keyword evidence="4" id="KW-1185">Reference proteome</keyword>
<evidence type="ECO:0000259" key="1">
    <source>
        <dbReference type="Pfam" id="PF21772"/>
    </source>
</evidence>
<gene>
    <name evidence="3" type="ORF">APLA_LOCUS12182</name>
    <name evidence="2" type="ORF">APLA_LOCUS1608</name>
</gene>